<evidence type="ECO:0000256" key="1">
    <source>
        <dbReference type="PROSITE-ProRule" id="PRU00042"/>
    </source>
</evidence>
<dbReference type="PROSITE" id="PS00028">
    <property type="entry name" value="ZINC_FINGER_C2H2_1"/>
    <property type="match status" value="2"/>
</dbReference>
<dbReference type="AlphaFoldDB" id="A0A0B7AKE3"/>
<feature type="domain" description="C2H2-type" evidence="2">
    <location>
        <begin position="107"/>
        <end position="130"/>
    </location>
</feature>
<evidence type="ECO:0000313" key="3">
    <source>
        <dbReference type="EMBL" id="CEK81484.1"/>
    </source>
</evidence>
<dbReference type="SUPFAM" id="SSF57667">
    <property type="entry name" value="beta-beta-alpha zinc fingers"/>
    <property type="match status" value="1"/>
</dbReference>
<dbReference type="GO" id="GO:0008270">
    <property type="term" value="F:zinc ion binding"/>
    <property type="evidence" value="ECO:0007669"/>
    <property type="project" value="UniProtKB-KW"/>
</dbReference>
<sequence>MLNSPFFVSEESFRHSSHCHQKLTSSDHRMRLPVGSPRFGVIKNPVNSMHSSTLYNFDHTSAYQPLNHMMYSNDYLLPYRCSICNKGYRSHFGLYHHKQHVHEKKTFPCPICESKFTQKGKVKRHLNTVHKVALCSTCSSILKIGTDYNQHVLYCSK</sequence>
<protein>
    <recommendedName>
        <fullName evidence="2">C2H2-type domain-containing protein</fullName>
    </recommendedName>
</protein>
<keyword evidence="1" id="KW-0479">Metal-binding</keyword>
<keyword evidence="1" id="KW-0862">Zinc</keyword>
<evidence type="ECO:0000259" key="2">
    <source>
        <dbReference type="PROSITE" id="PS50157"/>
    </source>
</evidence>
<keyword evidence="1" id="KW-0863">Zinc-finger</keyword>
<name>A0A0B7AKE3_9EUPU</name>
<dbReference type="InterPro" id="IPR013087">
    <property type="entry name" value="Znf_C2H2_type"/>
</dbReference>
<dbReference type="InterPro" id="IPR036236">
    <property type="entry name" value="Znf_C2H2_sf"/>
</dbReference>
<gene>
    <name evidence="3" type="primary">ORF126295</name>
</gene>
<feature type="domain" description="C2H2-type" evidence="2">
    <location>
        <begin position="79"/>
        <end position="107"/>
    </location>
</feature>
<organism evidence="3">
    <name type="scientific">Arion vulgaris</name>
    <dbReference type="NCBI Taxonomy" id="1028688"/>
    <lineage>
        <taxon>Eukaryota</taxon>
        <taxon>Metazoa</taxon>
        <taxon>Spiralia</taxon>
        <taxon>Lophotrochozoa</taxon>
        <taxon>Mollusca</taxon>
        <taxon>Gastropoda</taxon>
        <taxon>Heterobranchia</taxon>
        <taxon>Euthyneura</taxon>
        <taxon>Panpulmonata</taxon>
        <taxon>Eupulmonata</taxon>
        <taxon>Stylommatophora</taxon>
        <taxon>Helicina</taxon>
        <taxon>Arionoidea</taxon>
        <taxon>Arionidae</taxon>
        <taxon>Arion</taxon>
    </lineage>
</organism>
<dbReference type="PROSITE" id="PS50157">
    <property type="entry name" value="ZINC_FINGER_C2H2_2"/>
    <property type="match status" value="2"/>
</dbReference>
<dbReference type="EMBL" id="HACG01034619">
    <property type="protein sequence ID" value="CEK81484.1"/>
    <property type="molecule type" value="Transcribed_RNA"/>
</dbReference>
<dbReference type="Gene3D" id="3.30.160.60">
    <property type="entry name" value="Classic Zinc Finger"/>
    <property type="match status" value="1"/>
</dbReference>
<reference evidence="3" key="1">
    <citation type="submission" date="2014-12" db="EMBL/GenBank/DDBJ databases">
        <title>Insight into the proteome of Arion vulgaris.</title>
        <authorList>
            <person name="Aradska J."/>
            <person name="Bulat T."/>
            <person name="Smidak R."/>
            <person name="Sarate P."/>
            <person name="Gangsoo J."/>
            <person name="Sialana F."/>
            <person name="Bilban M."/>
            <person name="Lubec G."/>
        </authorList>
    </citation>
    <scope>NUCLEOTIDE SEQUENCE</scope>
    <source>
        <tissue evidence="3">Skin</tissue>
    </source>
</reference>
<dbReference type="SMART" id="SM00355">
    <property type="entry name" value="ZnF_C2H2"/>
    <property type="match status" value="2"/>
</dbReference>
<proteinExistence type="predicted"/>
<accession>A0A0B7AKE3</accession>